<proteinExistence type="predicted"/>
<dbReference type="Gene3D" id="3.40.710.10">
    <property type="entry name" value="DD-peptidase/beta-lactamase superfamily"/>
    <property type="match status" value="1"/>
</dbReference>
<name>K5B998_MYCHD</name>
<dbReference type="STRING" id="1122247.GCA_000379865_03360"/>
<organism evidence="2 3">
    <name type="scientific">Mycolicibacterium hassiacum (strain DSM 44199 / CIP 105218 / JCM 12690 / 3849)</name>
    <name type="common">Mycobacterium hassiacum</name>
    <dbReference type="NCBI Taxonomy" id="1122247"/>
    <lineage>
        <taxon>Bacteria</taxon>
        <taxon>Bacillati</taxon>
        <taxon>Actinomycetota</taxon>
        <taxon>Actinomycetes</taxon>
        <taxon>Mycobacteriales</taxon>
        <taxon>Mycobacteriaceae</taxon>
        <taxon>Mycolicibacterium</taxon>
    </lineage>
</organism>
<feature type="region of interest" description="Disordered" evidence="1">
    <location>
        <begin position="26"/>
        <end position="57"/>
    </location>
</feature>
<protein>
    <submittedName>
        <fullName evidence="2">Uncharacterized protein</fullName>
    </submittedName>
</protein>
<accession>K5B998</accession>
<dbReference type="InterPro" id="IPR012338">
    <property type="entry name" value="Beta-lactam/transpept-like"/>
</dbReference>
<dbReference type="eggNOG" id="COG2367">
    <property type="taxonomic scope" value="Bacteria"/>
</dbReference>
<dbReference type="SUPFAM" id="SSF56601">
    <property type="entry name" value="beta-lactamase/transpeptidase-like"/>
    <property type="match status" value="1"/>
</dbReference>
<dbReference type="EMBL" id="AMRA01000024">
    <property type="protein sequence ID" value="EKF25073.1"/>
    <property type="molecule type" value="Genomic_DNA"/>
</dbReference>
<dbReference type="AlphaFoldDB" id="K5B998"/>
<evidence type="ECO:0000313" key="2">
    <source>
        <dbReference type="EMBL" id="EKF25073.1"/>
    </source>
</evidence>
<evidence type="ECO:0000256" key="1">
    <source>
        <dbReference type="SAM" id="MobiDB-lite"/>
    </source>
</evidence>
<keyword evidence="3" id="KW-1185">Reference proteome</keyword>
<comment type="caution">
    <text evidence="2">The sequence shown here is derived from an EMBL/GenBank/DDBJ whole genome shotgun (WGS) entry which is preliminary data.</text>
</comment>
<dbReference type="OrthoDB" id="3729831at2"/>
<evidence type="ECO:0000313" key="3">
    <source>
        <dbReference type="Proteomes" id="UP000006265"/>
    </source>
</evidence>
<dbReference type="Proteomes" id="UP000006265">
    <property type="component" value="Unassembled WGS sequence"/>
</dbReference>
<feature type="compositionally biased region" description="Low complexity" evidence="1">
    <location>
        <begin position="48"/>
        <end position="57"/>
    </location>
</feature>
<sequence>MAVLGVCLVLGGVVVGFAISSRSAPAPTAAQPGAVPELSAPPPPPEEVPSAVPETPPETTTFAEEFRSLTADLDVRAGLVARAVGGTETLTAGDWTVGPAWSTIKVPLSIAALRENPEVTDAIRAAITRSDNAAAEQIWQGLGDPVTAAQKVDAVLREAGDPTVVQSQRVRPEFTAFGQTQWSLDHQATFLASAACDPRDQPVLELMGQIEPSQHWGLGQLPGARFKGGWGPSPEGAYLVRQYGVIGDGSTVVAIAVEPASGSFDDGVQALTRIAQWLDERLAELPSGRCPAQ</sequence>
<gene>
    <name evidence="2" type="ORF">C731_0950</name>
</gene>
<reference evidence="2 3" key="1">
    <citation type="journal article" date="2012" name="J. Bacteriol.">
        <title>Genome sequence of Mycobacterium hassiacum DSM 44199, a rare source of heat-stable mycobacterial proteins.</title>
        <authorList>
            <person name="Tiago I."/>
            <person name="Maranha A."/>
            <person name="Mendes V."/>
            <person name="Alarico S."/>
            <person name="Moynihan P.J."/>
            <person name="Clarke A.J."/>
            <person name="Macedo-Ribeiro S."/>
            <person name="Pereira P.J."/>
            <person name="Empadinhas N."/>
        </authorList>
    </citation>
    <scope>NUCLEOTIDE SEQUENCE [LARGE SCALE GENOMIC DNA]</scope>
    <source>
        <strain evidence="3">DSM 44199 / CIP 105218 / JCM 12690 / 3849</strain>
    </source>
</reference>
<dbReference type="PATRIC" id="fig|1122247.3.peg.912"/>